<dbReference type="PANTHER" id="PTHR11177:SF317">
    <property type="entry name" value="CHITINASE 12-RELATED"/>
    <property type="match status" value="1"/>
</dbReference>
<dbReference type="GO" id="GO:0005975">
    <property type="term" value="P:carbohydrate metabolic process"/>
    <property type="evidence" value="ECO:0007669"/>
    <property type="project" value="InterPro"/>
</dbReference>
<dbReference type="SUPFAM" id="SSF51445">
    <property type="entry name" value="(Trans)glycosidases"/>
    <property type="match status" value="1"/>
</dbReference>
<dbReference type="PANTHER" id="PTHR11177">
    <property type="entry name" value="CHITINASE"/>
    <property type="match status" value="1"/>
</dbReference>
<comment type="similarity">
    <text evidence="4">Belongs to the glycosyl hydrolase 18 family.</text>
</comment>
<dbReference type="GO" id="GO:0005576">
    <property type="term" value="C:extracellular region"/>
    <property type="evidence" value="ECO:0007669"/>
    <property type="project" value="TreeGrafter"/>
</dbReference>
<evidence type="ECO:0000256" key="1">
    <source>
        <dbReference type="ARBA" id="ARBA00022801"/>
    </source>
</evidence>
<feature type="non-terminal residue" evidence="6">
    <location>
        <position position="120"/>
    </location>
</feature>
<reference evidence="6 7" key="1">
    <citation type="submission" date="2018-08" db="EMBL/GenBank/DDBJ databases">
        <authorList>
            <person name="Laetsch R D."/>
            <person name="Stevens L."/>
            <person name="Kumar S."/>
            <person name="Blaxter L. M."/>
        </authorList>
    </citation>
    <scope>NUCLEOTIDE SEQUENCE [LARGE SCALE GENOMIC DNA]</scope>
</reference>
<dbReference type="AlphaFoldDB" id="A0A498T172"/>
<evidence type="ECO:0000313" key="7">
    <source>
        <dbReference type="Proteomes" id="UP000276991"/>
    </source>
</evidence>
<dbReference type="STRING" id="6277.A0A498T172"/>
<protein>
    <recommendedName>
        <fullName evidence="5">GH18 domain-containing protein</fullName>
    </recommendedName>
</protein>
<dbReference type="Gene3D" id="3.20.20.80">
    <property type="entry name" value="Glycosidases"/>
    <property type="match status" value="1"/>
</dbReference>
<accession>A0A498T172</accession>
<dbReference type="PROSITE" id="PS51910">
    <property type="entry name" value="GH18_2"/>
    <property type="match status" value="1"/>
</dbReference>
<dbReference type="InterPro" id="IPR050314">
    <property type="entry name" value="Glycosyl_Hydrlase_18"/>
</dbReference>
<proteinExistence type="inferred from homology"/>
<keyword evidence="2 3" id="KW-0326">Glycosidase</keyword>
<name>A0A498T172_ACAVI</name>
<dbReference type="GO" id="GO:0008061">
    <property type="term" value="F:chitin binding"/>
    <property type="evidence" value="ECO:0007669"/>
    <property type="project" value="TreeGrafter"/>
</dbReference>
<keyword evidence="1 3" id="KW-0378">Hydrolase</keyword>
<organism evidence="6 7">
    <name type="scientific">Acanthocheilonema viteae</name>
    <name type="common">Filarial nematode worm</name>
    <name type="synonym">Dipetalonema viteae</name>
    <dbReference type="NCBI Taxonomy" id="6277"/>
    <lineage>
        <taxon>Eukaryota</taxon>
        <taxon>Metazoa</taxon>
        <taxon>Ecdysozoa</taxon>
        <taxon>Nematoda</taxon>
        <taxon>Chromadorea</taxon>
        <taxon>Rhabditida</taxon>
        <taxon>Spirurina</taxon>
        <taxon>Spiruromorpha</taxon>
        <taxon>Filarioidea</taxon>
        <taxon>Onchocercidae</taxon>
        <taxon>Acanthocheilonema</taxon>
    </lineage>
</organism>
<evidence type="ECO:0000259" key="5">
    <source>
        <dbReference type="PROSITE" id="PS51910"/>
    </source>
</evidence>
<dbReference type="InterPro" id="IPR017853">
    <property type="entry name" value="GH"/>
</dbReference>
<keyword evidence="7" id="KW-1185">Reference proteome</keyword>
<dbReference type="GO" id="GO:0006032">
    <property type="term" value="P:chitin catabolic process"/>
    <property type="evidence" value="ECO:0007669"/>
    <property type="project" value="TreeGrafter"/>
</dbReference>
<dbReference type="Proteomes" id="UP000276991">
    <property type="component" value="Unassembled WGS sequence"/>
</dbReference>
<dbReference type="EMBL" id="UPTC01006007">
    <property type="protein sequence ID" value="VBB35454.1"/>
    <property type="molecule type" value="Genomic_DNA"/>
</dbReference>
<gene>
    <name evidence="6" type="ORF">NAV_LOCUS10245</name>
</gene>
<evidence type="ECO:0000256" key="3">
    <source>
        <dbReference type="RuleBase" id="RU000489"/>
    </source>
</evidence>
<evidence type="ECO:0000313" key="6">
    <source>
        <dbReference type="EMBL" id="VBB35454.1"/>
    </source>
</evidence>
<dbReference type="Pfam" id="PF00704">
    <property type="entry name" value="Glyco_hydro_18"/>
    <property type="match status" value="1"/>
</dbReference>
<evidence type="ECO:0000256" key="2">
    <source>
        <dbReference type="ARBA" id="ARBA00023295"/>
    </source>
</evidence>
<dbReference type="OrthoDB" id="10063355at2759"/>
<feature type="domain" description="GH18" evidence="5">
    <location>
        <begin position="1"/>
        <end position="120"/>
    </location>
</feature>
<dbReference type="InterPro" id="IPR001579">
    <property type="entry name" value="Glyco_hydro_18_chit_AS"/>
</dbReference>
<sequence>MKRKKERWGRRRLFDYSLARFVVIDKKKDREHAIAKSAEKRKHFIQSATTFLRKHKFDGFDLDWEYPTGVAEEHAKLVEEMKAAFVEEAKESGKQQLLLTAAVSAVKETIDESYSVRSLG</sequence>
<dbReference type="InterPro" id="IPR001223">
    <property type="entry name" value="Glyco_hydro18_cat"/>
</dbReference>
<dbReference type="PROSITE" id="PS01095">
    <property type="entry name" value="GH18_1"/>
    <property type="match status" value="1"/>
</dbReference>
<dbReference type="GO" id="GO:0004568">
    <property type="term" value="F:chitinase activity"/>
    <property type="evidence" value="ECO:0007669"/>
    <property type="project" value="TreeGrafter"/>
</dbReference>
<evidence type="ECO:0000256" key="4">
    <source>
        <dbReference type="RuleBase" id="RU004453"/>
    </source>
</evidence>